<keyword evidence="2" id="KW-1185">Reference proteome</keyword>
<dbReference type="NCBIfam" id="TIGR01634">
    <property type="entry name" value="tail_P2_I"/>
    <property type="match status" value="1"/>
</dbReference>
<accession>A0A1C3EE42</accession>
<dbReference type="AlphaFoldDB" id="A0A1C3EE42"/>
<dbReference type="OrthoDB" id="90759at2"/>
<dbReference type="STRING" id="1080227.A8L45_16625"/>
<protein>
    <submittedName>
        <fullName evidence="1">Phage tail protein I</fullName>
    </submittedName>
</protein>
<dbReference type="EMBL" id="LYBM01000034">
    <property type="protein sequence ID" value="ODA31522.1"/>
    <property type="molecule type" value="Genomic_DNA"/>
</dbReference>
<evidence type="ECO:0000313" key="2">
    <source>
        <dbReference type="Proteomes" id="UP000094936"/>
    </source>
</evidence>
<proteinExistence type="predicted"/>
<comment type="caution">
    <text evidence="1">The sequence shown here is derived from an EMBL/GenBank/DDBJ whole genome shotgun (WGS) entry which is preliminary data.</text>
</comment>
<dbReference type="RefSeq" id="WP_068904319.1">
    <property type="nucleotide sequence ID" value="NZ_JBHUIF010000028.1"/>
</dbReference>
<evidence type="ECO:0000313" key="1">
    <source>
        <dbReference type="EMBL" id="ODA31522.1"/>
    </source>
</evidence>
<sequence>MNKSLMPPSASDAERAFDLCAAKHIEAIPVSRIFDQWHPQRCPANLLGWLAWAVSVDDWDPKWPEHVKRDVIEASIDIHRHKGTLHAVGNALNSLGISIEFYEWSNVSKHTHLSLLNDLAPYSFGFIAWANQNLTHNDKVFLSPDLYQSVKRTVEQTKPARCSFEFLVGARLDNTITAACASSCWVQSRKTQMRTESVQPKPTHTELSLTIHLNKRRYAVARFYCNADREAA</sequence>
<name>A0A1C3EE42_9GAMM</name>
<reference evidence="1 2" key="1">
    <citation type="submission" date="2016-05" db="EMBL/GenBank/DDBJ databases">
        <title>Genomic Taxonomy of the Vibrionaceae.</title>
        <authorList>
            <person name="Gomez-Gil B."/>
            <person name="Enciso-Ibarra J."/>
        </authorList>
    </citation>
    <scope>NUCLEOTIDE SEQUENCE [LARGE SCALE GENOMIC DNA]</scope>
    <source>
        <strain evidence="1 2">CAIM 1920</strain>
    </source>
</reference>
<gene>
    <name evidence="1" type="ORF">A8L45_16625</name>
</gene>
<organism evidence="1 2">
    <name type="scientific">Veronia pacifica</name>
    <dbReference type="NCBI Taxonomy" id="1080227"/>
    <lineage>
        <taxon>Bacteria</taxon>
        <taxon>Pseudomonadati</taxon>
        <taxon>Pseudomonadota</taxon>
        <taxon>Gammaproteobacteria</taxon>
        <taxon>Vibrionales</taxon>
        <taxon>Vibrionaceae</taxon>
        <taxon>Veronia</taxon>
    </lineage>
</organism>
<dbReference type="Pfam" id="PF09684">
    <property type="entry name" value="Tail_P2_I"/>
    <property type="match status" value="1"/>
</dbReference>
<dbReference type="Proteomes" id="UP000094936">
    <property type="component" value="Unassembled WGS sequence"/>
</dbReference>
<dbReference type="InterPro" id="IPR006521">
    <property type="entry name" value="Tail_protein_I"/>
</dbReference>